<dbReference type="RefSeq" id="WP_107827864.1">
    <property type="nucleotide sequence ID" value="NZ_CP160205.1"/>
</dbReference>
<dbReference type="SUPFAM" id="SSF63380">
    <property type="entry name" value="Riboflavin synthase domain-like"/>
    <property type="match status" value="1"/>
</dbReference>
<dbReference type="PROSITE" id="PS51384">
    <property type="entry name" value="FAD_FR"/>
    <property type="match status" value="1"/>
</dbReference>
<evidence type="ECO:0000313" key="2">
    <source>
        <dbReference type="EMBL" id="PTQ99962.1"/>
    </source>
</evidence>
<dbReference type="InterPro" id="IPR001709">
    <property type="entry name" value="Flavoprot_Pyr_Nucl_cyt_Rdtase"/>
</dbReference>
<dbReference type="InterPro" id="IPR039261">
    <property type="entry name" value="FNR_nucleotide-bd"/>
</dbReference>
<dbReference type="PANTHER" id="PTHR47354">
    <property type="entry name" value="NADH OXIDOREDUCTASE HCR"/>
    <property type="match status" value="1"/>
</dbReference>
<feature type="domain" description="FAD-binding FR-type" evidence="1">
    <location>
        <begin position="1"/>
        <end position="101"/>
    </location>
</feature>
<dbReference type="Pfam" id="PF00175">
    <property type="entry name" value="NAD_binding_1"/>
    <property type="match status" value="1"/>
</dbReference>
<proteinExistence type="predicted"/>
<protein>
    <recommendedName>
        <fullName evidence="1">FAD-binding FR-type domain-containing protein</fullName>
    </recommendedName>
</protein>
<keyword evidence="3" id="KW-1185">Reference proteome</keyword>
<dbReference type="AlphaFoldDB" id="A0A2T5JDW8"/>
<dbReference type="Gene3D" id="2.40.30.10">
    <property type="entry name" value="Translation factors"/>
    <property type="match status" value="1"/>
</dbReference>
<dbReference type="CDD" id="cd06196">
    <property type="entry name" value="FNR_like_1"/>
    <property type="match status" value="1"/>
</dbReference>
<dbReference type="InterPro" id="IPR050415">
    <property type="entry name" value="MRET"/>
</dbReference>
<evidence type="ECO:0000259" key="1">
    <source>
        <dbReference type="PROSITE" id="PS51384"/>
    </source>
</evidence>
<organism evidence="2 3">
    <name type="scientific">Mucilaginibacter yixingensis</name>
    <dbReference type="NCBI Taxonomy" id="1295612"/>
    <lineage>
        <taxon>Bacteria</taxon>
        <taxon>Pseudomonadati</taxon>
        <taxon>Bacteroidota</taxon>
        <taxon>Sphingobacteriia</taxon>
        <taxon>Sphingobacteriales</taxon>
        <taxon>Sphingobacteriaceae</taxon>
        <taxon>Mucilaginibacter</taxon>
    </lineage>
</organism>
<accession>A0A2T5JDW8</accession>
<dbReference type="InterPro" id="IPR017938">
    <property type="entry name" value="Riboflavin_synthase-like_b-brl"/>
</dbReference>
<dbReference type="OrthoDB" id="9789468at2"/>
<dbReference type="EMBL" id="QAOQ01000002">
    <property type="protein sequence ID" value="PTQ99962.1"/>
    <property type="molecule type" value="Genomic_DNA"/>
</dbReference>
<reference evidence="2 3" key="1">
    <citation type="submission" date="2018-04" db="EMBL/GenBank/DDBJ databases">
        <title>Genomic Encyclopedia of Archaeal and Bacterial Type Strains, Phase II (KMG-II): from individual species to whole genera.</title>
        <authorList>
            <person name="Goeker M."/>
        </authorList>
    </citation>
    <scope>NUCLEOTIDE SEQUENCE [LARGE SCALE GENOMIC DNA]</scope>
    <source>
        <strain evidence="2 3">DSM 26809</strain>
    </source>
</reference>
<dbReference type="GO" id="GO:0016491">
    <property type="term" value="F:oxidoreductase activity"/>
    <property type="evidence" value="ECO:0007669"/>
    <property type="project" value="InterPro"/>
</dbReference>
<name>A0A2T5JDW8_9SPHI</name>
<sequence length="222" mass="25173">MEHIVRILDIAQVTHNVKAFRVEKPDDYVFEPGQATEVSINQQGWEDEKRPFTFTSLNDQHYLEFTIKGYFDHDGVTNKLHSLVTGDELIVRDIWGAIAYKGEGTFIAGGAGITPFISILRQLHKDGRLQGNQLFFANQTEDDIIYKDELDQMLGNNVQYLLSRAQGSGKYPVGRIDADYLKTHIKDFSQHFYVCGPDEMVKDISDLLTDLGAQPDAVVFEK</sequence>
<dbReference type="PRINTS" id="PR00371">
    <property type="entry name" value="FPNCR"/>
</dbReference>
<dbReference type="PANTHER" id="PTHR47354:SF5">
    <property type="entry name" value="PROTEIN RFBI"/>
    <property type="match status" value="1"/>
</dbReference>
<dbReference type="InterPro" id="IPR001433">
    <property type="entry name" value="OxRdtase_FAD/NAD-bd"/>
</dbReference>
<dbReference type="PRINTS" id="PR00410">
    <property type="entry name" value="PHEHYDRXLASE"/>
</dbReference>
<evidence type="ECO:0000313" key="3">
    <source>
        <dbReference type="Proteomes" id="UP000244168"/>
    </source>
</evidence>
<dbReference type="Proteomes" id="UP000244168">
    <property type="component" value="Unassembled WGS sequence"/>
</dbReference>
<dbReference type="Gene3D" id="3.40.50.80">
    <property type="entry name" value="Nucleotide-binding domain of ferredoxin-NADP reductase (FNR) module"/>
    <property type="match status" value="1"/>
</dbReference>
<gene>
    <name evidence="2" type="ORF">C8P68_102793</name>
</gene>
<dbReference type="SUPFAM" id="SSF52343">
    <property type="entry name" value="Ferredoxin reductase-like, C-terminal NADP-linked domain"/>
    <property type="match status" value="1"/>
</dbReference>
<comment type="caution">
    <text evidence="2">The sequence shown here is derived from an EMBL/GenBank/DDBJ whole genome shotgun (WGS) entry which is preliminary data.</text>
</comment>
<dbReference type="InterPro" id="IPR017927">
    <property type="entry name" value="FAD-bd_FR_type"/>
</dbReference>